<feature type="compositionally biased region" description="Basic and acidic residues" evidence="1">
    <location>
        <begin position="46"/>
        <end position="56"/>
    </location>
</feature>
<proteinExistence type="predicted"/>
<dbReference type="EMBL" id="JBBWUH010000004">
    <property type="protein sequence ID" value="KAK8169922.1"/>
    <property type="molecule type" value="Genomic_DNA"/>
</dbReference>
<feature type="compositionally biased region" description="Polar residues" evidence="1">
    <location>
        <begin position="20"/>
        <end position="45"/>
    </location>
</feature>
<keyword evidence="3" id="KW-1185">Reference proteome</keyword>
<dbReference type="Proteomes" id="UP001456524">
    <property type="component" value="Unassembled WGS sequence"/>
</dbReference>
<feature type="compositionally biased region" description="Polar residues" evidence="1">
    <location>
        <begin position="130"/>
        <end position="140"/>
    </location>
</feature>
<feature type="region of interest" description="Disordered" evidence="1">
    <location>
        <begin position="17"/>
        <end position="60"/>
    </location>
</feature>
<reference evidence="2 3" key="1">
    <citation type="journal article" date="2022" name="G3 (Bethesda)">
        <title>Enemy or ally: a genomic approach to elucidate the lifestyle of Phyllosticta citrichinaensis.</title>
        <authorList>
            <person name="Buijs V.A."/>
            <person name="Groenewald J.Z."/>
            <person name="Haridas S."/>
            <person name="LaButti K.M."/>
            <person name="Lipzen A."/>
            <person name="Martin F.M."/>
            <person name="Barry K."/>
            <person name="Grigoriev I.V."/>
            <person name="Crous P.W."/>
            <person name="Seidl M.F."/>
        </authorList>
    </citation>
    <scope>NUCLEOTIDE SEQUENCE [LARGE SCALE GENOMIC DNA]</scope>
    <source>
        <strain evidence="2 3">CBS 129764</strain>
    </source>
</reference>
<feature type="region of interest" description="Disordered" evidence="1">
    <location>
        <begin position="126"/>
        <end position="145"/>
    </location>
</feature>
<sequence length="203" mass="22199">MEYFIWFSTTVELIGPNPHGKTTLSPCSSSKFTTMSPVSSPQAHTGRQEEEDKLGQEEEELELRQANQTTNLDGQCSRHSQILAKLLDQIQTQSDFDALVAMVLKHCEDNGLSTAIYYEALRRQEARSSGDMSSAGTSGSTRDKAVADKLPATPRELSPAPPAGSESYLRNVGTSTTMFSMFLSPTTWTTLVISKPLGTFVEV</sequence>
<protein>
    <submittedName>
        <fullName evidence="2">Uncharacterized protein</fullName>
    </submittedName>
</protein>
<evidence type="ECO:0000313" key="3">
    <source>
        <dbReference type="Proteomes" id="UP001456524"/>
    </source>
</evidence>
<organism evidence="2 3">
    <name type="scientific">Phyllosticta citrichinensis</name>
    <dbReference type="NCBI Taxonomy" id="1130410"/>
    <lineage>
        <taxon>Eukaryota</taxon>
        <taxon>Fungi</taxon>
        <taxon>Dikarya</taxon>
        <taxon>Ascomycota</taxon>
        <taxon>Pezizomycotina</taxon>
        <taxon>Dothideomycetes</taxon>
        <taxon>Dothideomycetes incertae sedis</taxon>
        <taxon>Botryosphaeriales</taxon>
        <taxon>Phyllostictaceae</taxon>
        <taxon>Phyllosticta</taxon>
    </lineage>
</organism>
<comment type="caution">
    <text evidence="2">The sequence shown here is derived from an EMBL/GenBank/DDBJ whole genome shotgun (WGS) entry which is preliminary data.</text>
</comment>
<gene>
    <name evidence="2" type="ORF">IWX90DRAFT_192838</name>
</gene>
<accession>A0ABR1XX98</accession>
<evidence type="ECO:0000313" key="2">
    <source>
        <dbReference type="EMBL" id="KAK8169922.1"/>
    </source>
</evidence>
<name>A0ABR1XX98_9PEZI</name>
<evidence type="ECO:0000256" key="1">
    <source>
        <dbReference type="SAM" id="MobiDB-lite"/>
    </source>
</evidence>